<name>A0A0P9EFK2_9GAMM</name>
<evidence type="ECO:0000313" key="1">
    <source>
        <dbReference type="EMBL" id="SCY35401.1"/>
    </source>
</evidence>
<dbReference type="AlphaFoldDB" id="A0A0P9EFK2"/>
<dbReference type="EMBL" id="FMUN01000005">
    <property type="protein sequence ID" value="SCY35401.1"/>
    <property type="molecule type" value="Genomic_DNA"/>
</dbReference>
<gene>
    <name evidence="1" type="ORF">SAMN05661077_1845</name>
</gene>
<dbReference type="RefSeq" id="WP_054965445.1">
    <property type="nucleotide sequence ID" value="NZ_FMUN01000005.1"/>
</dbReference>
<sequence length="107" mass="11624">MTTHNPTAAAVATRVPEDHAVGGLEYGGHHNGRRYVRPVGMNLWGLARELPGEDLPGPAIILDELNAELDRWDHLPPAFHPAVAVFLEDGGLRAVSEAEDYRAVLPE</sequence>
<keyword evidence="2" id="KW-1185">Reference proteome</keyword>
<dbReference type="Proteomes" id="UP000183104">
    <property type="component" value="Unassembled WGS sequence"/>
</dbReference>
<protein>
    <submittedName>
        <fullName evidence="1">Uncharacterized protein</fullName>
    </submittedName>
</protein>
<organism evidence="1 2">
    <name type="scientific">Thiohalorhabdus denitrificans</name>
    <dbReference type="NCBI Taxonomy" id="381306"/>
    <lineage>
        <taxon>Bacteria</taxon>
        <taxon>Pseudomonadati</taxon>
        <taxon>Pseudomonadota</taxon>
        <taxon>Gammaproteobacteria</taxon>
        <taxon>Thiohalorhabdales</taxon>
        <taxon>Thiohalorhabdaceae</taxon>
        <taxon>Thiohalorhabdus</taxon>
    </lineage>
</organism>
<proteinExistence type="predicted"/>
<reference evidence="2" key="1">
    <citation type="submission" date="2016-10" db="EMBL/GenBank/DDBJ databases">
        <authorList>
            <person name="Varghese N."/>
        </authorList>
    </citation>
    <scope>NUCLEOTIDE SEQUENCE [LARGE SCALE GENOMIC DNA]</scope>
    <source>
        <strain evidence="2">HL 19</strain>
    </source>
</reference>
<evidence type="ECO:0000313" key="2">
    <source>
        <dbReference type="Proteomes" id="UP000183104"/>
    </source>
</evidence>
<accession>A0A0P9EFK2</accession>